<name>T1EQN3_HELRO</name>
<reference evidence="2" key="3">
    <citation type="submission" date="2015-06" db="UniProtKB">
        <authorList>
            <consortium name="EnsemblMetazoa"/>
        </authorList>
    </citation>
    <scope>IDENTIFICATION</scope>
</reference>
<gene>
    <name evidence="2" type="primary">20198883</name>
    <name evidence="1" type="ORF">HELRODRAFT_160735</name>
</gene>
<reference evidence="1 3" key="2">
    <citation type="journal article" date="2013" name="Nature">
        <title>Insights into bilaterian evolution from three spiralian genomes.</title>
        <authorList>
            <person name="Simakov O."/>
            <person name="Marletaz F."/>
            <person name="Cho S.J."/>
            <person name="Edsinger-Gonzales E."/>
            <person name="Havlak P."/>
            <person name="Hellsten U."/>
            <person name="Kuo D.H."/>
            <person name="Larsson T."/>
            <person name="Lv J."/>
            <person name="Arendt D."/>
            <person name="Savage R."/>
            <person name="Osoegawa K."/>
            <person name="de Jong P."/>
            <person name="Grimwood J."/>
            <person name="Chapman J.A."/>
            <person name="Shapiro H."/>
            <person name="Aerts A."/>
            <person name="Otillar R.P."/>
            <person name="Terry A.Y."/>
            <person name="Boore J.L."/>
            <person name="Grigoriev I.V."/>
            <person name="Lindberg D.R."/>
            <person name="Seaver E.C."/>
            <person name="Weisblat D.A."/>
            <person name="Putnam N.H."/>
            <person name="Rokhsar D.S."/>
        </authorList>
    </citation>
    <scope>NUCLEOTIDE SEQUENCE</scope>
</reference>
<protein>
    <submittedName>
        <fullName evidence="1 2">Uncharacterized protein</fullName>
    </submittedName>
</protein>
<dbReference type="EMBL" id="KB096324">
    <property type="protein sequence ID" value="ESO06553.1"/>
    <property type="molecule type" value="Genomic_DNA"/>
</dbReference>
<sequence length="132" mass="14909">MSTNSTRNTRNKRRRRTRFHRIQGLFSLGLSVSRSASAQPLPVFTGPSSLVGFRTTKGLFSLGLSVSRSAFAQPRPVFTGPSSLIGFCTTNTRQQESEQHWKQVVCLQYACETMPMSIESRTKSTFENLRRF</sequence>
<proteinExistence type="predicted"/>
<dbReference type="HOGENOM" id="CLU_1919307_0_0_1"/>
<evidence type="ECO:0000313" key="3">
    <source>
        <dbReference type="Proteomes" id="UP000015101"/>
    </source>
</evidence>
<dbReference type="KEGG" id="hro:HELRODRAFT_160735"/>
<dbReference type="RefSeq" id="XP_009015921.1">
    <property type="nucleotide sequence ID" value="XM_009017673.1"/>
</dbReference>
<dbReference type="GeneID" id="20198883"/>
<organism evidence="2 3">
    <name type="scientific">Helobdella robusta</name>
    <name type="common">Californian leech</name>
    <dbReference type="NCBI Taxonomy" id="6412"/>
    <lineage>
        <taxon>Eukaryota</taxon>
        <taxon>Metazoa</taxon>
        <taxon>Spiralia</taxon>
        <taxon>Lophotrochozoa</taxon>
        <taxon>Annelida</taxon>
        <taxon>Clitellata</taxon>
        <taxon>Hirudinea</taxon>
        <taxon>Rhynchobdellida</taxon>
        <taxon>Glossiphoniidae</taxon>
        <taxon>Helobdella</taxon>
    </lineage>
</organism>
<dbReference type="EnsemblMetazoa" id="HelroT160735">
    <property type="protein sequence ID" value="HelroP160735"/>
    <property type="gene ID" value="HelroG160735"/>
</dbReference>
<dbReference type="Proteomes" id="UP000015101">
    <property type="component" value="Unassembled WGS sequence"/>
</dbReference>
<reference evidence="3" key="1">
    <citation type="submission" date="2012-12" db="EMBL/GenBank/DDBJ databases">
        <authorList>
            <person name="Hellsten U."/>
            <person name="Grimwood J."/>
            <person name="Chapman J.A."/>
            <person name="Shapiro H."/>
            <person name="Aerts A."/>
            <person name="Otillar R.P."/>
            <person name="Terry A.Y."/>
            <person name="Boore J.L."/>
            <person name="Simakov O."/>
            <person name="Marletaz F."/>
            <person name="Cho S.-J."/>
            <person name="Edsinger-Gonzales E."/>
            <person name="Havlak P."/>
            <person name="Kuo D.-H."/>
            <person name="Larsson T."/>
            <person name="Lv J."/>
            <person name="Arendt D."/>
            <person name="Savage R."/>
            <person name="Osoegawa K."/>
            <person name="de Jong P."/>
            <person name="Lindberg D.R."/>
            <person name="Seaver E.C."/>
            <person name="Weisblat D.A."/>
            <person name="Putnam N.H."/>
            <person name="Grigoriev I.V."/>
            <person name="Rokhsar D.S."/>
        </authorList>
    </citation>
    <scope>NUCLEOTIDE SEQUENCE</scope>
</reference>
<dbReference type="AlphaFoldDB" id="T1EQN3"/>
<accession>T1EQN3</accession>
<evidence type="ECO:0000313" key="1">
    <source>
        <dbReference type="EMBL" id="ESO06553.1"/>
    </source>
</evidence>
<keyword evidence="3" id="KW-1185">Reference proteome</keyword>
<dbReference type="InParanoid" id="T1EQN3"/>
<dbReference type="EMBL" id="AMQM01000645">
    <property type="status" value="NOT_ANNOTATED_CDS"/>
    <property type="molecule type" value="Genomic_DNA"/>
</dbReference>
<dbReference type="CTD" id="20198883"/>
<evidence type="ECO:0000313" key="2">
    <source>
        <dbReference type="EnsemblMetazoa" id="HelroP160735"/>
    </source>
</evidence>